<dbReference type="OrthoDB" id="3945418at2759"/>
<reference evidence="11" key="1">
    <citation type="journal article" date="2015" name="Genome Announc.">
        <title>Draft genome sequence of the cellulolytic fungus Chaetomium globosum.</title>
        <authorList>
            <person name="Cuomo C.A."/>
            <person name="Untereiner W.A."/>
            <person name="Ma L.-J."/>
            <person name="Grabherr M."/>
            <person name="Birren B.W."/>
        </authorList>
    </citation>
    <scope>NUCLEOTIDE SEQUENCE [LARGE SCALE GENOMIC DNA]</scope>
    <source>
        <strain evidence="11">ATCC 6205 / CBS 148.51 / DSM 1962 / NBRC 6347 / NRRL 1970</strain>
    </source>
</reference>
<proteinExistence type="inferred from homology"/>
<evidence type="ECO:0000256" key="1">
    <source>
        <dbReference type="ARBA" id="ARBA00001971"/>
    </source>
</evidence>
<keyword evidence="9" id="KW-1133">Transmembrane helix</keyword>
<dbReference type="EMBL" id="CH408030">
    <property type="protein sequence ID" value="EAQ91655.1"/>
    <property type="molecule type" value="Genomic_DNA"/>
</dbReference>
<gene>
    <name evidence="10" type="ORF">CHGG_03590</name>
</gene>
<keyword evidence="9" id="KW-0472">Membrane</keyword>
<dbReference type="InterPro" id="IPR050121">
    <property type="entry name" value="Cytochrome_P450_monoxygenase"/>
</dbReference>
<dbReference type="GO" id="GO:0005506">
    <property type="term" value="F:iron ion binding"/>
    <property type="evidence" value="ECO:0007669"/>
    <property type="project" value="InterPro"/>
</dbReference>
<protein>
    <recommendedName>
        <fullName evidence="12">Trichodiene oxygenase</fullName>
    </recommendedName>
</protein>
<dbReference type="Pfam" id="PF00067">
    <property type="entry name" value="p450"/>
    <property type="match status" value="1"/>
</dbReference>
<evidence type="ECO:0000313" key="10">
    <source>
        <dbReference type="EMBL" id="EAQ91655.1"/>
    </source>
</evidence>
<keyword evidence="5" id="KW-0560">Oxidoreductase</keyword>
<evidence type="ECO:0000256" key="5">
    <source>
        <dbReference type="ARBA" id="ARBA00023002"/>
    </source>
</evidence>
<dbReference type="CDD" id="cd11062">
    <property type="entry name" value="CYP58-like"/>
    <property type="match status" value="1"/>
</dbReference>
<dbReference type="PANTHER" id="PTHR24305:SF157">
    <property type="entry name" value="N-ACETYLTRYPTOPHAN 6-HYDROXYLASE IVOC-RELATED"/>
    <property type="match status" value="1"/>
</dbReference>
<dbReference type="PANTHER" id="PTHR24305">
    <property type="entry name" value="CYTOCHROME P450"/>
    <property type="match status" value="1"/>
</dbReference>
<evidence type="ECO:0000256" key="9">
    <source>
        <dbReference type="SAM" id="Phobius"/>
    </source>
</evidence>
<dbReference type="SUPFAM" id="SSF48264">
    <property type="entry name" value="Cytochrome P450"/>
    <property type="match status" value="1"/>
</dbReference>
<accession>Q2H864</accession>
<comment type="cofactor">
    <cofactor evidence="1">
        <name>heme</name>
        <dbReference type="ChEBI" id="CHEBI:30413"/>
    </cofactor>
</comment>
<evidence type="ECO:0000313" key="11">
    <source>
        <dbReference type="Proteomes" id="UP000001056"/>
    </source>
</evidence>
<keyword evidence="11" id="KW-1185">Reference proteome</keyword>
<keyword evidence="9" id="KW-0812">Transmembrane</keyword>
<dbReference type="GO" id="GO:0004497">
    <property type="term" value="F:monooxygenase activity"/>
    <property type="evidence" value="ECO:0007669"/>
    <property type="project" value="UniProtKB-KW"/>
</dbReference>
<dbReference type="InParanoid" id="Q2H864"/>
<dbReference type="GO" id="GO:0016705">
    <property type="term" value="F:oxidoreductase activity, acting on paired donors, with incorporation or reduction of molecular oxygen"/>
    <property type="evidence" value="ECO:0007669"/>
    <property type="project" value="InterPro"/>
</dbReference>
<feature type="region of interest" description="Disordered" evidence="8">
    <location>
        <begin position="355"/>
        <end position="432"/>
    </location>
</feature>
<keyword evidence="3" id="KW-0349">Heme</keyword>
<dbReference type="GeneID" id="4389730"/>
<feature type="compositionally biased region" description="Basic and acidic residues" evidence="8">
    <location>
        <begin position="405"/>
        <end position="424"/>
    </location>
</feature>
<comment type="similarity">
    <text evidence="2">Belongs to the cytochrome P450 family.</text>
</comment>
<name>Q2H864_CHAGB</name>
<dbReference type="VEuPathDB" id="FungiDB:CHGG_03590"/>
<evidence type="ECO:0000256" key="8">
    <source>
        <dbReference type="SAM" id="MobiDB-lite"/>
    </source>
</evidence>
<evidence type="ECO:0000256" key="3">
    <source>
        <dbReference type="ARBA" id="ARBA00022617"/>
    </source>
</evidence>
<keyword evidence="4" id="KW-0479">Metal-binding</keyword>
<evidence type="ECO:0000256" key="7">
    <source>
        <dbReference type="ARBA" id="ARBA00023033"/>
    </source>
</evidence>
<keyword evidence="7" id="KW-0503">Monooxygenase</keyword>
<dbReference type="GO" id="GO:0020037">
    <property type="term" value="F:heme binding"/>
    <property type="evidence" value="ECO:0007669"/>
    <property type="project" value="InterPro"/>
</dbReference>
<organism evidence="10 11">
    <name type="scientific">Chaetomium globosum (strain ATCC 6205 / CBS 148.51 / DSM 1962 / NBRC 6347 / NRRL 1970)</name>
    <name type="common">Soil fungus</name>
    <dbReference type="NCBI Taxonomy" id="306901"/>
    <lineage>
        <taxon>Eukaryota</taxon>
        <taxon>Fungi</taxon>
        <taxon>Dikarya</taxon>
        <taxon>Ascomycota</taxon>
        <taxon>Pezizomycotina</taxon>
        <taxon>Sordariomycetes</taxon>
        <taxon>Sordariomycetidae</taxon>
        <taxon>Sordariales</taxon>
        <taxon>Chaetomiaceae</taxon>
        <taxon>Chaetomium</taxon>
    </lineage>
</organism>
<dbReference type="Gene3D" id="1.10.630.10">
    <property type="entry name" value="Cytochrome P450"/>
    <property type="match status" value="1"/>
</dbReference>
<sequence length="507" mass="56786">MNSLSSWTRLANVSKVDYICAGLATLTAYVVYCAIWRLYISPIAHFPGPRLAALTDLYEAYYNNWLGGKYIWKIDELHKQYGPIVRISPRDLHVGDPDFYDVLYPSTTDRRRADKAPSLTKFFGLDNSLFSTVSHDIHRMRRAALLPYFSPSHVRRLQPAFQELLDVLLKRLSDLKDTNEPVNANCVFAAFSNDMTHILAFGESQHKLETPDFDSSERDASLSGAQSFHVLKRAPWLNNVMMALPVWFSQCLNPALGSFMRQKKMTREKVAQLASTSDDDWEGRNTPVFRGLLHSPKLPAEEKTVERVAEDAQMLLMAGTLTMASTLEHLIYWMVDNPDVLRKLKEELRTAMPSVNDVGKTPLGHARGPPVPDGCHQGSRSADLRQLNAAFPHRPGRTPGLQGRGDGKELGDSVRDTGGHDERAASSQRGPFSQHRICLGMPQGYGVLRLVLSQIWRLWASPGAMIGDEIGVLSLYNTTAEDVKMVGDFFVAAYKKPQGVEFKLHSM</sequence>
<dbReference type="InterPro" id="IPR001128">
    <property type="entry name" value="Cyt_P450"/>
</dbReference>
<dbReference type="HOGENOM" id="CLU_001570_14_4_1"/>
<feature type="transmembrane region" description="Helical" evidence="9">
    <location>
        <begin position="16"/>
        <end position="39"/>
    </location>
</feature>
<keyword evidence="6" id="KW-0408">Iron</keyword>
<evidence type="ECO:0008006" key="12">
    <source>
        <dbReference type="Google" id="ProtNLM"/>
    </source>
</evidence>
<dbReference type="OMA" id="VYHDREN"/>
<dbReference type="STRING" id="306901.Q2H864"/>
<evidence type="ECO:0000256" key="4">
    <source>
        <dbReference type="ARBA" id="ARBA00022723"/>
    </source>
</evidence>
<dbReference type="Proteomes" id="UP000001056">
    <property type="component" value="Unassembled WGS sequence"/>
</dbReference>
<dbReference type="AlphaFoldDB" id="Q2H864"/>
<dbReference type="RefSeq" id="XP_001230106.1">
    <property type="nucleotide sequence ID" value="XM_001230105.1"/>
</dbReference>
<evidence type="ECO:0000256" key="6">
    <source>
        <dbReference type="ARBA" id="ARBA00023004"/>
    </source>
</evidence>
<dbReference type="eggNOG" id="KOG0158">
    <property type="taxonomic scope" value="Eukaryota"/>
</dbReference>
<dbReference type="InterPro" id="IPR036396">
    <property type="entry name" value="Cyt_P450_sf"/>
</dbReference>
<evidence type="ECO:0000256" key="2">
    <source>
        <dbReference type="ARBA" id="ARBA00010617"/>
    </source>
</evidence>